<organism evidence="3 4">
    <name type="scientific">Symbiochloris irregularis</name>
    <dbReference type="NCBI Taxonomy" id="706552"/>
    <lineage>
        <taxon>Eukaryota</taxon>
        <taxon>Viridiplantae</taxon>
        <taxon>Chlorophyta</taxon>
        <taxon>core chlorophytes</taxon>
        <taxon>Trebouxiophyceae</taxon>
        <taxon>Trebouxiales</taxon>
        <taxon>Trebouxiaceae</taxon>
        <taxon>Symbiochloris</taxon>
    </lineage>
</organism>
<feature type="region of interest" description="Disordered" evidence="2">
    <location>
        <begin position="317"/>
        <end position="336"/>
    </location>
</feature>
<dbReference type="Proteomes" id="UP001465755">
    <property type="component" value="Unassembled WGS sequence"/>
</dbReference>
<feature type="compositionally biased region" description="Low complexity" evidence="2">
    <location>
        <begin position="407"/>
        <end position="425"/>
    </location>
</feature>
<evidence type="ECO:0000256" key="2">
    <source>
        <dbReference type="SAM" id="MobiDB-lite"/>
    </source>
</evidence>
<feature type="compositionally biased region" description="Polar residues" evidence="2">
    <location>
        <begin position="434"/>
        <end position="449"/>
    </location>
</feature>
<keyword evidence="4" id="KW-1185">Reference proteome</keyword>
<evidence type="ECO:0008006" key="5">
    <source>
        <dbReference type="Google" id="ProtNLM"/>
    </source>
</evidence>
<comment type="caution">
    <text evidence="3">The sequence shown here is derived from an EMBL/GenBank/DDBJ whole genome shotgun (WGS) entry which is preliminary data.</text>
</comment>
<dbReference type="PANTHER" id="PTHR15323">
    <property type="entry name" value="D123 PROTEIN"/>
    <property type="match status" value="1"/>
</dbReference>
<evidence type="ECO:0000313" key="3">
    <source>
        <dbReference type="EMBL" id="KAK9792491.1"/>
    </source>
</evidence>
<dbReference type="Pfam" id="PF07065">
    <property type="entry name" value="D123"/>
    <property type="match status" value="1"/>
</dbReference>
<feature type="region of interest" description="Disordered" evidence="2">
    <location>
        <begin position="284"/>
        <end position="309"/>
    </location>
</feature>
<proteinExistence type="inferred from homology"/>
<protein>
    <recommendedName>
        <fullName evidence="5">Cell division cycle protein 123</fullName>
    </recommendedName>
</protein>
<dbReference type="PANTHER" id="PTHR15323:SF6">
    <property type="entry name" value="CELL DIVISION CYCLE PROTEIN 123 HOMOLOG"/>
    <property type="match status" value="1"/>
</dbReference>
<dbReference type="AlphaFoldDB" id="A0AAW1NPJ2"/>
<sequence>MDARQVAACQFGQWYPTFEKLTFKSVIIDLPEEVIEHLLQDGVYVAASSRALPKRSQAGQLEESSSCVDWEEDTEDEDEGSQVGMFPEFCADLDKAIKHLGGRVIPKLNWSCPLDATWISSSGSMLCTCSDEVFLLLKSSDRVMHDMTSAFEGCPPSQLQPPRLQLALRRYLDLRPEREFRCFVHQHMLIGISQRHITDFFPTLVDQRMEFLHAITEFHAANLQCKFILPDYTCDVYINTKGQVRLVDFNPIGGTTSPLLFQWEELPFSKPQYHATMTQVCQPFQPQSSYPPSSPPSRSSPTSKMSDMSTTMAHDPFAALAGSPLPPEPGSSTQAEVKRLKSAGWIDTSPSRNRLMRDAQELPVLNRSPGAFSGELPEALQHKFDLEPGSGRPTAVFSNYGGPISPAPSSQLTPTPSTQLTPQPSGGLTPPRPTTRQNSAPSPTTANFGQSLFCLPDSLLQSAAPPHFSDHPFGFSSDSDVDVSELFCVDPNVNNFDCRSHGTADLEPLPEPDFNSQLGSPERSYSRPSQQIHEGDSSSEDGMEQPQQQRQRGDALVVNGIEFRIVMEPNKLHQNPPRGGVPFDLVDQSHGGAVDALLARLEAANFDEAA</sequence>
<accession>A0AAW1NPJ2</accession>
<feature type="region of interest" description="Disordered" evidence="2">
    <location>
        <begin position="384"/>
        <end position="449"/>
    </location>
</feature>
<reference evidence="3 4" key="1">
    <citation type="journal article" date="2024" name="Nat. Commun.">
        <title>Phylogenomics reveals the evolutionary origins of lichenization in chlorophyte algae.</title>
        <authorList>
            <person name="Puginier C."/>
            <person name="Libourel C."/>
            <person name="Otte J."/>
            <person name="Skaloud P."/>
            <person name="Haon M."/>
            <person name="Grisel S."/>
            <person name="Petersen M."/>
            <person name="Berrin J.G."/>
            <person name="Delaux P.M."/>
            <person name="Dal Grande F."/>
            <person name="Keller J."/>
        </authorList>
    </citation>
    <scope>NUCLEOTIDE SEQUENCE [LARGE SCALE GENOMIC DNA]</scope>
    <source>
        <strain evidence="3 4">SAG 2036</strain>
    </source>
</reference>
<dbReference type="GO" id="GO:0005737">
    <property type="term" value="C:cytoplasm"/>
    <property type="evidence" value="ECO:0007669"/>
    <property type="project" value="TreeGrafter"/>
</dbReference>
<dbReference type="EMBL" id="JALJOQ010000163">
    <property type="protein sequence ID" value="KAK9792491.1"/>
    <property type="molecule type" value="Genomic_DNA"/>
</dbReference>
<evidence type="ECO:0000256" key="1">
    <source>
        <dbReference type="ARBA" id="ARBA00011047"/>
    </source>
</evidence>
<name>A0AAW1NPJ2_9CHLO</name>
<feature type="region of interest" description="Disordered" evidence="2">
    <location>
        <begin position="504"/>
        <end position="555"/>
    </location>
</feature>
<gene>
    <name evidence="3" type="ORF">WJX73_008072</name>
</gene>
<dbReference type="InterPro" id="IPR009772">
    <property type="entry name" value="CDC123"/>
</dbReference>
<evidence type="ECO:0000313" key="4">
    <source>
        <dbReference type="Proteomes" id="UP001465755"/>
    </source>
</evidence>
<comment type="similarity">
    <text evidence="1">Belongs to the CDC123 family.</text>
</comment>